<dbReference type="Proteomes" id="UP000253083">
    <property type="component" value="Unassembled WGS sequence"/>
</dbReference>
<evidence type="ECO:0000313" key="3">
    <source>
        <dbReference type="Proteomes" id="UP000253083"/>
    </source>
</evidence>
<accession>A0A395JGW8</accession>
<evidence type="ECO:0000313" key="2">
    <source>
        <dbReference type="EMBL" id="RBP49207.1"/>
    </source>
</evidence>
<keyword evidence="3" id="KW-1185">Reference proteome</keyword>
<dbReference type="EMBL" id="QNRT01000004">
    <property type="protein sequence ID" value="RBP49207.1"/>
    <property type="molecule type" value="Genomic_DNA"/>
</dbReference>
<comment type="caution">
    <text evidence="2">The sequence shown here is derived from an EMBL/GenBank/DDBJ whole genome shotgun (WGS) entry which is preliminary data.</text>
</comment>
<sequence length="261" mass="28687">MMLRFSLLLLLIMPSTLLAAEDTLPQPVNAQVVWVEPSPGHYQIMVSNLVGDEWADPISVYQNKNPLAGAVLISNFDGDSLLVWSEQSKTELKLLASLKPVGAKYWQSPQVLSDLGKENTGATAVVDLTGKFWVFWASNVSGMDDIYLAEIDSAGASSAPRRVHTENEVPDYYPSAELNQDGDIELTWKTFNLDIGDYVVAKSVFELDSSSKSSYKLPLSKDAEVNVSELPVANFLPVNASSMLHIPRNRLVQVVRLGMTN</sequence>
<reference evidence="2 3" key="1">
    <citation type="submission" date="2018-06" db="EMBL/GenBank/DDBJ databases">
        <title>Genomic Encyclopedia of Type Strains, Phase IV (KMG-IV): sequencing the most valuable type-strain genomes for metagenomic binning, comparative biology and taxonomic classification.</title>
        <authorList>
            <person name="Goeker M."/>
        </authorList>
    </citation>
    <scope>NUCLEOTIDE SEQUENCE [LARGE SCALE GENOMIC DNA]</scope>
    <source>
        <strain evidence="2 3">DSM 24032</strain>
    </source>
</reference>
<dbReference type="InParanoid" id="A0A395JGW8"/>
<name>A0A395JGW8_9GAMM</name>
<organism evidence="2 3">
    <name type="scientific">Arenicella xantha</name>
    <dbReference type="NCBI Taxonomy" id="644221"/>
    <lineage>
        <taxon>Bacteria</taxon>
        <taxon>Pseudomonadati</taxon>
        <taxon>Pseudomonadota</taxon>
        <taxon>Gammaproteobacteria</taxon>
        <taxon>Arenicellales</taxon>
        <taxon>Arenicellaceae</taxon>
        <taxon>Arenicella</taxon>
    </lineage>
</organism>
<feature type="signal peptide" evidence="1">
    <location>
        <begin position="1"/>
        <end position="19"/>
    </location>
</feature>
<evidence type="ECO:0000256" key="1">
    <source>
        <dbReference type="SAM" id="SignalP"/>
    </source>
</evidence>
<keyword evidence="1" id="KW-0732">Signal</keyword>
<proteinExistence type="predicted"/>
<dbReference type="AlphaFoldDB" id="A0A395JGW8"/>
<gene>
    <name evidence="2" type="ORF">DFR28_104135</name>
</gene>
<protein>
    <submittedName>
        <fullName evidence="2">Uncharacterized protein</fullName>
    </submittedName>
</protein>
<feature type="chain" id="PRO_5017303827" evidence="1">
    <location>
        <begin position="20"/>
        <end position="261"/>
    </location>
</feature>